<evidence type="ECO:0000313" key="1">
    <source>
        <dbReference type="EMBL" id="ATZ17832.1"/>
    </source>
</evidence>
<accession>A0A2K8NVG7</accession>
<gene>
    <name evidence="1" type="ORF">EMELA_v1c02590</name>
</gene>
<organism evidence="1 2">
    <name type="scientific">Mesoplasma melaleucae</name>
    <dbReference type="NCBI Taxonomy" id="81459"/>
    <lineage>
        <taxon>Bacteria</taxon>
        <taxon>Bacillati</taxon>
        <taxon>Mycoplasmatota</taxon>
        <taxon>Mollicutes</taxon>
        <taxon>Entomoplasmatales</taxon>
        <taxon>Entomoplasmataceae</taxon>
        <taxon>Mesoplasma</taxon>
    </lineage>
</organism>
<dbReference type="Proteomes" id="UP000231896">
    <property type="component" value="Chromosome"/>
</dbReference>
<reference evidence="1 2" key="1">
    <citation type="submission" date="2017-11" db="EMBL/GenBank/DDBJ databases">
        <title>Genome sequence of Entomoplasma melaleucae M1 (ATCC 49191).</title>
        <authorList>
            <person name="Lo W.-S."/>
            <person name="Gasparich G.E."/>
            <person name="Kuo C.-H."/>
        </authorList>
    </citation>
    <scope>NUCLEOTIDE SEQUENCE [LARGE SCALE GENOMIC DNA]</scope>
    <source>
        <strain evidence="1 2">M1</strain>
    </source>
</reference>
<dbReference type="AlphaFoldDB" id="A0A2K8NVG7"/>
<sequence>MSKEIKKDKTIDNVKIDFFDVKKQESILNHTNKIDKKLLEKEVIKIVPCKSYKSAEITLMVK</sequence>
<keyword evidence="2" id="KW-1185">Reference proteome</keyword>
<proteinExistence type="predicted"/>
<protein>
    <submittedName>
        <fullName evidence="1">Uncharacterized protein</fullName>
    </submittedName>
</protein>
<dbReference type="RefSeq" id="WP_100608945.1">
    <property type="nucleotide sequence ID" value="NZ_CP024964.1"/>
</dbReference>
<name>A0A2K8NVG7_9MOLU</name>
<dbReference type="EMBL" id="CP024964">
    <property type="protein sequence ID" value="ATZ17832.1"/>
    <property type="molecule type" value="Genomic_DNA"/>
</dbReference>
<dbReference type="KEGG" id="eml:EMELA_v1c02590"/>
<evidence type="ECO:0000313" key="2">
    <source>
        <dbReference type="Proteomes" id="UP000231896"/>
    </source>
</evidence>